<organism evidence="4 5">
    <name type="scientific">Glaciecola petra</name>
    <dbReference type="NCBI Taxonomy" id="3075602"/>
    <lineage>
        <taxon>Bacteria</taxon>
        <taxon>Pseudomonadati</taxon>
        <taxon>Pseudomonadota</taxon>
        <taxon>Gammaproteobacteria</taxon>
        <taxon>Alteromonadales</taxon>
        <taxon>Alteromonadaceae</taxon>
        <taxon>Glaciecola</taxon>
    </lineage>
</organism>
<feature type="region of interest" description="Disordered" evidence="2">
    <location>
        <begin position="21"/>
        <end position="40"/>
    </location>
</feature>
<evidence type="ECO:0000313" key="4">
    <source>
        <dbReference type="EMBL" id="MDT0594093.1"/>
    </source>
</evidence>
<protein>
    <recommendedName>
        <fullName evidence="6">Chromosome partition protein Smc</fullName>
    </recommendedName>
</protein>
<evidence type="ECO:0000256" key="1">
    <source>
        <dbReference type="SAM" id="Coils"/>
    </source>
</evidence>
<dbReference type="SUPFAM" id="SSF58104">
    <property type="entry name" value="Methyl-accepting chemotaxis protein (MCP) signaling domain"/>
    <property type="match status" value="1"/>
</dbReference>
<dbReference type="RefSeq" id="WP_311367578.1">
    <property type="nucleotide sequence ID" value="NZ_JAVRHX010000001.1"/>
</dbReference>
<keyword evidence="3" id="KW-0472">Membrane</keyword>
<sequence>MSGQNKDKDFAPINVDVNDRIPVASPRNASKGTTQGNSKNSSGLTVIALLVALAACGASGFLYTLHEKNLALIDEKEKRLLSLENRLSATGEEMGNSTIALQVKVTELSEKSEELWEQMDKLWASAWRRNQTEIKSLSEEAKKSQREVSGLINTLKTQVASNQSSIGTTQQRIDSVNSKVSAQANEMLSATVNQEAVQENINQQDRKIREMAEKIILLERRNTNLLKELQEIESRLNAVINRTV</sequence>
<evidence type="ECO:0000256" key="3">
    <source>
        <dbReference type="SAM" id="Phobius"/>
    </source>
</evidence>
<dbReference type="Proteomes" id="UP001253545">
    <property type="component" value="Unassembled WGS sequence"/>
</dbReference>
<feature type="coiled-coil region" evidence="1">
    <location>
        <begin position="194"/>
        <end position="242"/>
    </location>
</feature>
<evidence type="ECO:0000313" key="5">
    <source>
        <dbReference type="Proteomes" id="UP001253545"/>
    </source>
</evidence>
<gene>
    <name evidence="4" type="ORF">RM552_04475</name>
</gene>
<keyword evidence="5" id="KW-1185">Reference proteome</keyword>
<evidence type="ECO:0000256" key="2">
    <source>
        <dbReference type="SAM" id="MobiDB-lite"/>
    </source>
</evidence>
<accession>A0ABU2ZN88</accession>
<feature type="transmembrane region" description="Helical" evidence="3">
    <location>
        <begin position="44"/>
        <end position="65"/>
    </location>
</feature>
<dbReference type="EMBL" id="JAVRHX010000001">
    <property type="protein sequence ID" value="MDT0594093.1"/>
    <property type="molecule type" value="Genomic_DNA"/>
</dbReference>
<keyword evidence="1" id="KW-0175">Coiled coil</keyword>
<comment type="caution">
    <text evidence="4">The sequence shown here is derived from an EMBL/GenBank/DDBJ whole genome shotgun (WGS) entry which is preliminary data.</text>
</comment>
<feature type="compositionally biased region" description="Polar residues" evidence="2">
    <location>
        <begin position="27"/>
        <end position="40"/>
    </location>
</feature>
<keyword evidence="3" id="KW-0812">Transmembrane</keyword>
<evidence type="ECO:0008006" key="6">
    <source>
        <dbReference type="Google" id="ProtNLM"/>
    </source>
</evidence>
<name>A0ABU2ZN88_9ALTE</name>
<keyword evidence="3" id="KW-1133">Transmembrane helix</keyword>
<proteinExistence type="predicted"/>
<reference evidence="4 5" key="1">
    <citation type="submission" date="2023-09" db="EMBL/GenBank/DDBJ databases">
        <authorList>
            <person name="Rey-Velasco X."/>
        </authorList>
    </citation>
    <scope>NUCLEOTIDE SEQUENCE [LARGE SCALE GENOMIC DNA]</scope>
    <source>
        <strain evidence="4 5">P117</strain>
    </source>
</reference>